<dbReference type="InterPro" id="IPR023214">
    <property type="entry name" value="HAD_sf"/>
</dbReference>
<dbReference type="InterPro" id="IPR001757">
    <property type="entry name" value="P_typ_ATPase"/>
</dbReference>
<dbReference type="PANTHER" id="PTHR42861">
    <property type="entry name" value="CALCIUM-TRANSPORTING ATPASE"/>
    <property type="match status" value="1"/>
</dbReference>
<dbReference type="Gene3D" id="2.70.150.10">
    <property type="entry name" value="Calcium-transporting ATPase, cytoplasmic transduction domain A"/>
    <property type="match status" value="1"/>
</dbReference>
<keyword evidence="12" id="KW-1185">Reference proteome</keyword>
<dbReference type="InterPro" id="IPR023298">
    <property type="entry name" value="ATPase_P-typ_TM_dom_sf"/>
</dbReference>
<sequence>MRLMDRLAERRGLTTAQAAAGLAEHGPNEPPEAPPRGWFRRVLEQLRDPMIMLLLGALVVTVALGDYTDATIIGIVVVLNTSIGVFQEVRAERAIAALGRMAAPQAHVYRDGRLVVVPAGEVVPGDLLRLEAGDIVPADADVVEAFSMQVDESAMTGESVPVARDAGSEVLAGTVVTRGRAVAEVTRTGANSGLGRIAALIATAGIRPTPLQRRLSRLSHLLVGIVLALAALVFGLGLLRGEGVAEMLILAVSLSVAAIPESLPAVVSVALALGAYRMAKRSAVVRWLPAVETLGSVTVIASDKTGTLTEGRMVVQHLWTPTGRAEVTGRGYGTSGAIESAGGTAAPEDLLRDLVLCNDAHLAGPVEGEWMIVGDPMEAALLVAAAKGRVGTAAVRASWERAEEVPFDSERQRMTTLDRWVGAPRGGEGRGPLGGKRGGPWLVVCKGAPEVVLDLVAGGGTGVPGSAVDAVTVDAVKAVTLDAVAADAVAADAVSADAVAVDAVAVDAVKSARGAAHELAEQGFRVIAVAQASYDQRPASDVLERGLSLVGLAAISDPAREGAAKVVAECQAAGVRLVLITGDHPETARAIAAGLGITAAAPEVAVGDMVARGEHRDRVEEIGVYARTKPEQKVDIVQAWQDRGHVVAMTGDGVNDAPALRRADIGVAMGERGTEVARQAADLVLADDDLRTVVVAVAEGRRIFSNIRTFLRYGLSGGFAEVAVILVGPFLGLPLPLNAAQILWVNMLTHGLPGVAFGGEPLDPSVMKRPSMSPEKSVLGEGLARRIVRTGILIGLVSLGAGLLAQSRGEHVQTWVFLTIGLAQLGVAMALRAPRNGAGWKARGLEFAVLGAGLLQVAGVLVPGLRDLLGTEPVTWSTFLLLLGLSLVPGLLILVERVVVGRQR</sequence>
<evidence type="ECO:0000256" key="9">
    <source>
        <dbReference type="SAM" id="Phobius"/>
    </source>
</evidence>
<dbReference type="InterPro" id="IPR006068">
    <property type="entry name" value="ATPase_P-typ_cation-transptr_C"/>
</dbReference>
<dbReference type="SUPFAM" id="SSF56784">
    <property type="entry name" value="HAD-like"/>
    <property type="match status" value="1"/>
</dbReference>
<comment type="caution">
    <text evidence="11">The sequence shown here is derived from an EMBL/GenBank/DDBJ whole genome shotgun (WGS) entry which is preliminary data.</text>
</comment>
<gene>
    <name evidence="11" type="ORF">K1X13_09660</name>
</gene>
<dbReference type="PRINTS" id="PR00120">
    <property type="entry name" value="HATPASE"/>
</dbReference>
<dbReference type="InterPro" id="IPR023299">
    <property type="entry name" value="ATPase_P-typ_cyto_dom_N"/>
</dbReference>
<feature type="transmembrane region" description="Helical" evidence="9">
    <location>
        <begin position="783"/>
        <end position="806"/>
    </location>
</feature>
<dbReference type="Pfam" id="PF00689">
    <property type="entry name" value="Cation_ATPase_C"/>
    <property type="match status" value="1"/>
</dbReference>
<dbReference type="Gene3D" id="3.40.50.1000">
    <property type="entry name" value="HAD superfamily/HAD-like"/>
    <property type="match status" value="1"/>
</dbReference>
<reference evidence="11 12" key="1">
    <citation type="submission" date="2021-08" db="EMBL/GenBank/DDBJ databases">
        <title>Nocardioides bacterium WL0053 sp. nov., isolated from the sediment.</title>
        <authorList>
            <person name="Wang L."/>
            <person name="Zhang D."/>
            <person name="Zhang A."/>
        </authorList>
    </citation>
    <scope>NUCLEOTIDE SEQUENCE [LARGE SCALE GENOMIC DNA]</scope>
    <source>
        <strain evidence="11 12">WL0053</strain>
    </source>
</reference>
<comment type="subcellular location">
    <subcellularLocation>
        <location evidence="1">Cell membrane</location>
        <topology evidence="1">Multi-pass membrane protein</topology>
    </subcellularLocation>
</comment>
<dbReference type="Gene3D" id="3.40.1110.10">
    <property type="entry name" value="Calcium-transporting ATPase, cytoplasmic domain N"/>
    <property type="match status" value="1"/>
</dbReference>
<keyword evidence="2 9" id="KW-0812">Transmembrane</keyword>
<dbReference type="SUPFAM" id="SSF81660">
    <property type="entry name" value="Metal cation-transporting ATPase, ATP-binding domain N"/>
    <property type="match status" value="1"/>
</dbReference>
<feature type="transmembrane region" description="Helical" evidence="9">
    <location>
        <begin position="710"/>
        <end position="731"/>
    </location>
</feature>
<evidence type="ECO:0000256" key="5">
    <source>
        <dbReference type="ARBA" id="ARBA00022967"/>
    </source>
</evidence>
<dbReference type="SFLD" id="SFLDF00027">
    <property type="entry name" value="p-type_atpase"/>
    <property type="match status" value="1"/>
</dbReference>
<dbReference type="Pfam" id="PF00122">
    <property type="entry name" value="E1-E2_ATPase"/>
    <property type="match status" value="1"/>
</dbReference>
<dbReference type="InterPro" id="IPR059000">
    <property type="entry name" value="ATPase_P-type_domA"/>
</dbReference>
<evidence type="ECO:0000256" key="1">
    <source>
        <dbReference type="ARBA" id="ARBA00004651"/>
    </source>
</evidence>
<proteinExistence type="predicted"/>
<dbReference type="EMBL" id="JAIEZQ010000002">
    <property type="protein sequence ID" value="MBY9075084.1"/>
    <property type="molecule type" value="Genomic_DNA"/>
</dbReference>
<feature type="transmembrane region" description="Helical" evidence="9">
    <location>
        <begin position="221"/>
        <end position="241"/>
    </location>
</feature>
<evidence type="ECO:0000256" key="7">
    <source>
        <dbReference type="ARBA" id="ARBA00023136"/>
    </source>
</evidence>
<dbReference type="SFLD" id="SFLDG00002">
    <property type="entry name" value="C1.7:_P-type_atpase_like"/>
    <property type="match status" value="1"/>
</dbReference>
<evidence type="ECO:0000256" key="8">
    <source>
        <dbReference type="ARBA" id="ARBA00049360"/>
    </source>
</evidence>
<dbReference type="SUPFAM" id="SSF81665">
    <property type="entry name" value="Calcium ATPase, transmembrane domain M"/>
    <property type="match status" value="1"/>
</dbReference>
<keyword evidence="3" id="KW-0547">Nucleotide-binding</keyword>
<dbReference type="Proteomes" id="UP000754710">
    <property type="component" value="Unassembled WGS sequence"/>
</dbReference>
<dbReference type="Pfam" id="PF13246">
    <property type="entry name" value="Cation_ATPase"/>
    <property type="match status" value="1"/>
</dbReference>
<dbReference type="SUPFAM" id="SSF81653">
    <property type="entry name" value="Calcium ATPase, transduction domain A"/>
    <property type="match status" value="1"/>
</dbReference>
<dbReference type="Pfam" id="PF00690">
    <property type="entry name" value="Cation_ATPase_N"/>
    <property type="match status" value="1"/>
</dbReference>
<feature type="transmembrane region" description="Helical" evidence="9">
    <location>
        <begin position="247"/>
        <end position="276"/>
    </location>
</feature>
<dbReference type="Pfam" id="PF00702">
    <property type="entry name" value="Hydrolase"/>
    <property type="match status" value="1"/>
</dbReference>
<dbReference type="InterPro" id="IPR008250">
    <property type="entry name" value="ATPase_P-typ_transduc_dom_A_sf"/>
</dbReference>
<dbReference type="PRINTS" id="PR00119">
    <property type="entry name" value="CATATPASE"/>
</dbReference>
<organism evidence="11 12">
    <name type="scientific">Nocardioides jiangsuensis</name>
    <dbReference type="NCBI Taxonomy" id="2866161"/>
    <lineage>
        <taxon>Bacteria</taxon>
        <taxon>Bacillati</taxon>
        <taxon>Actinomycetota</taxon>
        <taxon>Actinomycetes</taxon>
        <taxon>Propionibacteriales</taxon>
        <taxon>Nocardioidaceae</taxon>
        <taxon>Nocardioides</taxon>
    </lineage>
</organism>
<feature type="transmembrane region" description="Helical" evidence="9">
    <location>
        <begin position="844"/>
        <end position="862"/>
    </location>
</feature>
<feature type="domain" description="Cation-transporting P-type ATPase N-terminal" evidence="10">
    <location>
        <begin position="2"/>
        <end position="66"/>
    </location>
</feature>
<dbReference type="SMART" id="SM00831">
    <property type="entry name" value="Cation_ATPase_N"/>
    <property type="match status" value="1"/>
</dbReference>
<dbReference type="InterPro" id="IPR036412">
    <property type="entry name" value="HAD-like_sf"/>
</dbReference>
<feature type="transmembrane region" description="Helical" evidence="9">
    <location>
        <begin position="812"/>
        <end position="832"/>
    </location>
</feature>
<accession>A0ABS7RKU0</accession>
<keyword evidence="6 9" id="KW-1133">Transmembrane helix</keyword>
<feature type="transmembrane region" description="Helical" evidence="9">
    <location>
        <begin position="743"/>
        <end position="762"/>
    </location>
</feature>
<keyword evidence="5" id="KW-1278">Translocase</keyword>
<evidence type="ECO:0000259" key="10">
    <source>
        <dbReference type="SMART" id="SM00831"/>
    </source>
</evidence>
<evidence type="ECO:0000313" key="11">
    <source>
        <dbReference type="EMBL" id="MBY9075084.1"/>
    </source>
</evidence>
<dbReference type="SFLD" id="SFLDS00003">
    <property type="entry name" value="Haloacid_Dehalogenase"/>
    <property type="match status" value="1"/>
</dbReference>
<feature type="transmembrane region" description="Helical" evidence="9">
    <location>
        <begin position="874"/>
        <end position="895"/>
    </location>
</feature>
<keyword evidence="7 9" id="KW-0472">Membrane</keyword>
<evidence type="ECO:0000256" key="4">
    <source>
        <dbReference type="ARBA" id="ARBA00022840"/>
    </source>
</evidence>
<dbReference type="InterPro" id="IPR018303">
    <property type="entry name" value="ATPase_P-typ_P_site"/>
</dbReference>
<keyword evidence="4" id="KW-0067">ATP-binding</keyword>
<dbReference type="InterPro" id="IPR044492">
    <property type="entry name" value="P_typ_ATPase_HD_dom"/>
</dbReference>
<protein>
    <submittedName>
        <fullName evidence="11">Cation-translocating P-type ATPase</fullName>
    </submittedName>
</protein>
<evidence type="ECO:0000256" key="6">
    <source>
        <dbReference type="ARBA" id="ARBA00022989"/>
    </source>
</evidence>
<dbReference type="Gene3D" id="1.20.1110.10">
    <property type="entry name" value="Calcium-transporting ATPase, transmembrane domain"/>
    <property type="match status" value="1"/>
</dbReference>
<dbReference type="NCBIfam" id="TIGR01494">
    <property type="entry name" value="ATPase_P-type"/>
    <property type="match status" value="2"/>
</dbReference>
<evidence type="ECO:0000256" key="3">
    <source>
        <dbReference type="ARBA" id="ARBA00022741"/>
    </source>
</evidence>
<evidence type="ECO:0000313" key="12">
    <source>
        <dbReference type="Proteomes" id="UP000754710"/>
    </source>
</evidence>
<comment type="catalytic activity">
    <reaction evidence="8">
        <text>ATP + H2O = ADP + phosphate + H(+)</text>
        <dbReference type="Rhea" id="RHEA:13065"/>
        <dbReference type="ChEBI" id="CHEBI:15377"/>
        <dbReference type="ChEBI" id="CHEBI:15378"/>
        <dbReference type="ChEBI" id="CHEBI:30616"/>
        <dbReference type="ChEBI" id="CHEBI:43474"/>
        <dbReference type="ChEBI" id="CHEBI:456216"/>
    </reaction>
</comment>
<name>A0ABS7RKU0_9ACTN</name>
<dbReference type="PROSITE" id="PS00154">
    <property type="entry name" value="ATPASE_E1_E2"/>
    <property type="match status" value="1"/>
</dbReference>
<evidence type="ECO:0000256" key="2">
    <source>
        <dbReference type="ARBA" id="ARBA00022692"/>
    </source>
</evidence>
<dbReference type="InterPro" id="IPR004014">
    <property type="entry name" value="ATPase_P-typ_cation-transptr_N"/>
</dbReference>